<evidence type="ECO:0000313" key="1">
    <source>
        <dbReference type="EMBL" id="CAB4174856.1"/>
    </source>
</evidence>
<accession>A0A6J5PXJ1</accession>
<reference evidence="1" key="1">
    <citation type="submission" date="2020-05" db="EMBL/GenBank/DDBJ databases">
        <authorList>
            <person name="Chiriac C."/>
            <person name="Salcher M."/>
            <person name="Ghai R."/>
            <person name="Kavagutti S V."/>
        </authorList>
    </citation>
    <scope>NUCLEOTIDE SEQUENCE</scope>
</reference>
<gene>
    <name evidence="1" type="ORF">UFOVP972_85</name>
</gene>
<name>A0A6J5PXJ1_9CAUD</name>
<organism evidence="1">
    <name type="scientific">uncultured Caudovirales phage</name>
    <dbReference type="NCBI Taxonomy" id="2100421"/>
    <lineage>
        <taxon>Viruses</taxon>
        <taxon>Duplodnaviria</taxon>
        <taxon>Heunggongvirae</taxon>
        <taxon>Uroviricota</taxon>
        <taxon>Caudoviricetes</taxon>
        <taxon>Peduoviridae</taxon>
        <taxon>Maltschvirus</taxon>
        <taxon>Maltschvirus maltsch</taxon>
    </lineage>
</organism>
<dbReference type="EMBL" id="LR796923">
    <property type="protein sequence ID" value="CAB4174856.1"/>
    <property type="molecule type" value="Genomic_DNA"/>
</dbReference>
<protein>
    <submittedName>
        <fullName evidence="1">Uncharacterized protein</fullName>
    </submittedName>
</protein>
<sequence length="233" mass="25992">MSFTKSYNLTSESLKGGLIIGIGANGSTRIDIAGRLVSYSDSRGDYYVQTDSSTEETLSNRLDSIKSKFVVGFRKNFFRVVDFEPGERLAKEWSTTREGAEYWTSIWKSAITKIRFDLYESLGDKVGDEHAIYLDPIQRLIEREIEALRIPGEGVAAVSNMAKLVFSFYSTDFPTKGESPIAAITTVKDNTTVEWKLRDGSEYSLSMVKGVIYPIEPYTLTKISEGGVITLLS</sequence>
<proteinExistence type="predicted"/>